<sequence length="74" mass="8670">MMQYSFTKLWNLTFLFVAPFWFTLVWMIWSSGQLATDADRAVFALFVVPGFLVIYLSGFLIEGWHKKKKSQSAR</sequence>
<evidence type="ECO:0000313" key="3">
    <source>
        <dbReference type="Proteomes" id="UP000002709"/>
    </source>
</evidence>
<dbReference type="KEGG" id="plt:Plut_0409"/>
<dbReference type="HOGENOM" id="CLU_2684544_0_0_10"/>
<gene>
    <name evidence="2" type="ordered locus">Plut_0409</name>
</gene>
<dbReference type="Proteomes" id="UP000002709">
    <property type="component" value="Chromosome"/>
</dbReference>
<evidence type="ECO:0000256" key="1">
    <source>
        <dbReference type="SAM" id="Phobius"/>
    </source>
</evidence>
<accession>Q3B5T4</accession>
<feature type="transmembrane region" description="Helical" evidence="1">
    <location>
        <begin position="9"/>
        <end position="29"/>
    </location>
</feature>
<keyword evidence="3" id="KW-1185">Reference proteome</keyword>
<organism evidence="2 3">
    <name type="scientific">Chlorobium luteolum (strain DSM 273 / BCRC 81028 / 2530)</name>
    <name type="common">Pelodictyon luteolum</name>
    <dbReference type="NCBI Taxonomy" id="319225"/>
    <lineage>
        <taxon>Bacteria</taxon>
        <taxon>Pseudomonadati</taxon>
        <taxon>Chlorobiota</taxon>
        <taxon>Chlorobiia</taxon>
        <taxon>Chlorobiales</taxon>
        <taxon>Chlorobiaceae</taxon>
        <taxon>Chlorobium/Pelodictyon group</taxon>
        <taxon>Pelodictyon</taxon>
    </lineage>
</organism>
<keyword evidence="1" id="KW-0472">Membrane</keyword>
<dbReference type="EMBL" id="CP000096">
    <property type="protein sequence ID" value="ABB23297.1"/>
    <property type="molecule type" value="Genomic_DNA"/>
</dbReference>
<dbReference type="STRING" id="319225.Plut_0409"/>
<keyword evidence="1" id="KW-1133">Transmembrane helix</keyword>
<evidence type="ECO:0000313" key="2">
    <source>
        <dbReference type="EMBL" id="ABB23297.1"/>
    </source>
</evidence>
<protein>
    <submittedName>
        <fullName evidence="2">Uncharacterized protein</fullName>
    </submittedName>
</protein>
<dbReference type="AlphaFoldDB" id="Q3B5T4"/>
<keyword evidence="1" id="KW-0812">Transmembrane</keyword>
<feature type="transmembrane region" description="Helical" evidence="1">
    <location>
        <begin position="41"/>
        <end position="61"/>
    </location>
</feature>
<proteinExistence type="predicted"/>
<reference evidence="3" key="1">
    <citation type="submission" date="2005-08" db="EMBL/GenBank/DDBJ databases">
        <title>Complete sequence of Pelodictyon luteolum DSM 273.</title>
        <authorList>
            <consortium name="US DOE Joint Genome Institute"/>
            <person name="Copeland A."/>
            <person name="Lucas S."/>
            <person name="Lapidus A."/>
            <person name="Barry K."/>
            <person name="Detter J.C."/>
            <person name="Glavina T."/>
            <person name="Hammon N."/>
            <person name="Israni S."/>
            <person name="Pitluck S."/>
            <person name="Bryant D."/>
            <person name="Schmutz J."/>
            <person name="Larimer F."/>
            <person name="Land M."/>
            <person name="Kyrpides N."/>
            <person name="Ivanova N."/>
            <person name="Richardson P."/>
        </authorList>
    </citation>
    <scope>NUCLEOTIDE SEQUENCE [LARGE SCALE GENOMIC DNA]</scope>
    <source>
        <strain evidence="3">DSM 273 / BCRC 81028 / 2530</strain>
    </source>
</reference>
<name>Q3B5T4_CHLL3</name>